<dbReference type="SUPFAM" id="SSF56219">
    <property type="entry name" value="DNase I-like"/>
    <property type="match status" value="1"/>
</dbReference>
<feature type="domain" description="Endonuclease/exonuclease/phosphatase" evidence="2">
    <location>
        <begin position="34"/>
        <end position="313"/>
    </location>
</feature>
<accession>F0STA1</accession>
<protein>
    <submittedName>
        <fullName evidence="3">Endonuclease/exonuclease/phosphatase</fullName>
    </submittedName>
</protein>
<dbReference type="Pfam" id="PF19580">
    <property type="entry name" value="Exo_endo_phos_3"/>
    <property type="match status" value="1"/>
</dbReference>
<dbReference type="Gene3D" id="3.60.10.10">
    <property type="entry name" value="Endonuclease/exonuclease/phosphatase"/>
    <property type="match status" value="1"/>
</dbReference>
<evidence type="ECO:0000313" key="3">
    <source>
        <dbReference type="EMBL" id="ADY59312.1"/>
    </source>
</evidence>
<dbReference type="Proteomes" id="UP000006860">
    <property type="component" value="Chromosome"/>
</dbReference>
<sequence>MSRLHFTGLLLALLLVSCAPEPSGGGQLPDNQITVAFWNVQNLLDEFDDPDLPHDEAFPVNSVRERMGKDAEVIRHLNADILGLAEVENRALLNRLVKGYLSNEGYKHVVLIEGEDSRGIDVALLSRFPCFAQSVDIEGLPRDLLACRFSMRGQVFYVVVNHWKSRRDGGGGDVRLNGGRAMQEFVSRTVREYEGQAVPVIAMGDFNDEPEDASFAPMRQAGMVSTMDSLAQEDRWTLGYYDRDASRMDLLCFDQIWITPNLQQSPGMRWVRTEVVRPRFMINDRRQFNGVRIPLPIDDYRDRIGYSDHYPVKATFAFEQ</sequence>
<evidence type="ECO:0000259" key="2">
    <source>
        <dbReference type="Pfam" id="PF19580"/>
    </source>
</evidence>
<dbReference type="KEGG" id="pbs:Plabr_1701"/>
<dbReference type="eggNOG" id="COG2374">
    <property type="taxonomic scope" value="Bacteria"/>
</dbReference>
<gene>
    <name evidence="3" type="ordered locus">Plabr_1701</name>
</gene>
<dbReference type="EMBL" id="CP002546">
    <property type="protein sequence ID" value="ADY59312.1"/>
    <property type="molecule type" value="Genomic_DNA"/>
</dbReference>
<dbReference type="InterPro" id="IPR005135">
    <property type="entry name" value="Endo/exonuclease/phosphatase"/>
</dbReference>
<keyword evidence="3" id="KW-0255">Endonuclease</keyword>
<dbReference type="PANTHER" id="PTHR42834">
    <property type="entry name" value="ENDONUCLEASE/EXONUCLEASE/PHOSPHATASE FAMILY PROTEIN (AFU_ORTHOLOGUE AFUA_3G09210)"/>
    <property type="match status" value="1"/>
</dbReference>
<keyword evidence="1" id="KW-0732">Signal</keyword>
<dbReference type="RefSeq" id="WP_013628039.1">
    <property type="nucleotide sequence ID" value="NC_015174.1"/>
</dbReference>
<dbReference type="AlphaFoldDB" id="F0STA1"/>
<name>F0STA1_RUBBR</name>
<feature type="signal peptide" evidence="1">
    <location>
        <begin position="1"/>
        <end position="19"/>
    </location>
</feature>
<dbReference type="PANTHER" id="PTHR42834:SF1">
    <property type="entry name" value="ENDONUCLEASE_EXONUCLEASE_PHOSPHATASE FAMILY PROTEIN (AFU_ORTHOLOGUE AFUA_3G09210)"/>
    <property type="match status" value="1"/>
</dbReference>
<proteinExistence type="predicted"/>
<evidence type="ECO:0000313" key="4">
    <source>
        <dbReference type="Proteomes" id="UP000006860"/>
    </source>
</evidence>
<feature type="chain" id="PRO_5003260896" evidence="1">
    <location>
        <begin position="20"/>
        <end position="320"/>
    </location>
</feature>
<keyword evidence="4" id="KW-1185">Reference proteome</keyword>
<dbReference type="STRING" id="756272.Plabr_1701"/>
<dbReference type="GO" id="GO:0004519">
    <property type="term" value="F:endonuclease activity"/>
    <property type="evidence" value="ECO:0007669"/>
    <property type="project" value="UniProtKB-KW"/>
</dbReference>
<dbReference type="HOGENOM" id="CLU_058239_1_0_0"/>
<keyword evidence="3" id="KW-0378">Hydrolase</keyword>
<dbReference type="InterPro" id="IPR036691">
    <property type="entry name" value="Endo/exonu/phosph_ase_sf"/>
</dbReference>
<reference evidence="4" key="1">
    <citation type="submission" date="2011-02" db="EMBL/GenBank/DDBJ databases">
        <title>The complete genome of Planctomyces brasiliensis DSM 5305.</title>
        <authorList>
            <person name="Lucas S."/>
            <person name="Copeland A."/>
            <person name="Lapidus A."/>
            <person name="Bruce D."/>
            <person name="Goodwin L."/>
            <person name="Pitluck S."/>
            <person name="Kyrpides N."/>
            <person name="Mavromatis K."/>
            <person name="Pagani I."/>
            <person name="Ivanova N."/>
            <person name="Ovchinnikova G."/>
            <person name="Lu M."/>
            <person name="Detter J.C."/>
            <person name="Han C."/>
            <person name="Land M."/>
            <person name="Hauser L."/>
            <person name="Markowitz V."/>
            <person name="Cheng J.-F."/>
            <person name="Hugenholtz P."/>
            <person name="Woyke T."/>
            <person name="Wu D."/>
            <person name="Tindall B."/>
            <person name="Pomrenke H.G."/>
            <person name="Brambilla E."/>
            <person name="Klenk H.-P."/>
            <person name="Eisen J.A."/>
        </authorList>
    </citation>
    <scope>NUCLEOTIDE SEQUENCE [LARGE SCALE GENOMIC DNA]</scope>
    <source>
        <strain evidence="4">ATCC 49424 / DSM 5305 / JCM 21570 / NBRC 103401 / IFAM 1448</strain>
    </source>
</reference>
<dbReference type="PROSITE" id="PS51257">
    <property type="entry name" value="PROKAR_LIPOPROTEIN"/>
    <property type="match status" value="1"/>
</dbReference>
<organism evidence="3 4">
    <name type="scientific">Rubinisphaera brasiliensis (strain ATCC 49424 / DSM 5305 / JCM 21570 / IAM 15109 / NBRC 103401 / IFAM 1448)</name>
    <name type="common">Planctomyces brasiliensis</name>
    <dbReference type="NCBI Taxonomy" id="756272"/>
    <lineage>
        <taxon>Bacteria</taxon>
        <taxon>Pseudomonadati</taxon>
        <taxon>Planctomycetota</taxon>
        <taxon>Planctomycetia</taxon>
        <taxon>Planctomycetales</taxon>
        <taxon>Planctomycetaceae</taxon>
        <taxon>Rubinisphaera</taxon>
    </lineage>
</organism>
<evidence type="ECO:0000256" key="1">
    <source>
        <dbReference type="SAM" id="SignalP"/>
    </source>
</evidence>
<keyword evidence="3" id="KW-0540">Nuclease</keyword>